<dbReference type="AlphaFoldDB" id="A0AA48H913"/>
<feature type="transmembrane region" description="Helical" evidence="6">
    <location>
        <begin position="42"/>
        <end position="64"/>
    </location>
</feature>
<dbReference type="KEGG" id="rmai:MACH21_00800"/>
<evidence type="ECO:0000256" key="6">
    <source>
        <dbReference type="SAM" id="Phobius"/>
    </source>
</evidence>
<dbReference type="EMBL" id="AP027266">
    <property type="protein sequence ID" value="BDW83903.1"/>
    <property type="molecule type" value="Genomic_DNA"/>
</dbReference>
<feature type="domain" description="HemY N-terminal" evidence="7">
    <location>
        <begin position="37"/>
        <end position="142"/>
    </location>
</feature>
<feature type="region of interest" description="Disordered" evidence="5">
    <location>
        <begin position="464"/>
        <end position="488"/>
    </location>
</feature>
<dbReference type="InterPro" id="IPR011990">
    <property type="entry name" value="TPR-like_helical_dom_sf"/>
</dbReference>
<reference evidence="8 9" key="1">
    <citation type="submission" date="2023-01" db="EMBL/GenBank/DDBJ databases">
        <title>Complete genome sequence of Roseicyclus marinus strain Dej080120_10.</title>
        <authorList>
            <person name="Ueki S."/>
            <person name="Maruyama F."/>
        </authorList>
    </citation>
    <scope>NUCLEOTIDE SEQUENCE [LARGE SCALE GENOMIC DNA]</scope>
    <source>
        <strain evidence="8 9">Dej080120_10</strain>
    </source>
</reference>
<dbReference type="PIRSF" id="PIRSF031802">
    <property type="entry name" value="UCP031802"/>
    <property type="match status" value="1"/>
</dbReference>
<dbReference type="RefSeq" id="WP_338273377.1">
    <property type="nucleotide sequence ID" value="NZ_AP027266.1"/>
</dbReference>
<dbReference type="GO" id="GO:0016020">
    <property type="term" value="C:membrane"/>
    <property type="evidence" value="ECO:0007669"/>
    <property type="project" value="UniProtKB-SubCell"/>
</dbReference>
<keyword evidence="4 6" id="KW-0472">Membrane</keyword>
<evidence type="ECO:0000313" key="9">
    <source>
        <dbReference type="Proteomes" id="UP001337723"/>
    </source>
</evidence>
<evidence type="ECO:0000256" key="1">
    <source>
        <dbReference type="ARBA" id="ARBA00004370"/>
    </source>
</evidence>
<dbReference type="Pfam" id="PF14559">
    <property type="entry name" value="TPR_19"/>
    <property type="match status" value="1"/>
</dbReference>
<dbReference type="InterPro" id="IPR016982">
    <property type="entry name" value="Mms48"/>
</dbReference>
<proteinExistence type="predicted"/>
<sequence length="488" mass="52454">MMLWSLLKVLIFIALVAGLTFGVGQLTEMGELATLTVMGREFVLTPLLAVLGALVLLLAVWLLFKTVGLLVATLRFLNGDETAISRYFNRRAERKGYEALAEGMMALAAGEGRLAIRKAERAEKYLGRPELTKLVVAQGAEMVGDTALATETFKALVTDDRTRFVGVRGLMKQKLAAGETETAMKLAEKALAIRPKNEEVQTTLLQLQARHEDWAGARATLAAALKSGNLPRDVHKRRDAVLALAHARDAMAEGKIAEAVRDAEAAQAMAPGLVPAAVMAGRLAIADGKPKHATKILKSAWDMNPHPDIAAAFAEIVPDETPSERLKRFKPLIAKHAGSAEARLLEAELQIAAEDFPAARRALGDLAETSPTARSLTIMAAIERGAGAEDRVVRAWLAKAVMAPRGMQWVCDSCGHVHAEWRPVCSHCGSFDRLSWQEVAQSEAALMGPAQMLPLIVGALEDKRESSGKDAEDAEVLEASSDAATGRK</sequence>
<keyword evidence="9" id="KW-1185">Reference proteome</keyword>
<evidence type="ECO:0000256" key="5">
    <source>
        <dbReference type="SAM" id="MobiDB-lite"/>
    </source>
</evidence>
<comment type="subcellular location">
    <subcellularLocation>
        <location evidence="1">Membrane</location>
    </subcellularLocation>
</comment>
<accession>A0AA48H913</accession>
<name>A0AA48H913_9RHOB</name>
<protein>
    <submittedName>
        <fullName evidence="8">Heme biosynthesis protein HemY</fullName>
    </submittedName>
</protein>
<organism evidence="8 9">
    <name type="scientific">Roseicyclus marinus</name>
    <dbReference type="NCBI Taxonomy" id="2161673"/>
    <lineage>
        <taxon>Bacteria</taxon>
        <taxon>Pseudomonadati</taxon>
        <taxon>Pseudomonadota</taxon>
        <taxon>Alphaproteobacteria</taxon>
        <taxon>Rhodobacterales</taxon>
        <taxon>Roseobacteraceae</taxon>
        <taxon>Roseicyclus</taxon>
    </lineage>
</organism>
<keyword evidence="3 6" id="KW-1133">Transmembrane helix</keyword>
<gene>
    <name evidence="8" type="ORF">MACH21_00800</name>
</gene>
<keyword evidence="2 6" id="KW-0812">Transmembrane</keyword>
<evidence type="ECO:0000259" key="7">
    <source>
        <dbReference type="Pfam" id="PF07219"/>
    </source>
</evidence>
<dbReference type="Gene3D" id="1.25.40.10">
    <property type="entry name" value="Tetratricopeptide repeat domain"/>
    <property type="match status" value="1"/>
</dbReference>
<evidence type="ECO:0000313" key="8">
    <source>
        <dbReference type="EMBL" id="BDW83903.1"/>
    </source>
</evidence>
<dbReference type="Proteomes" id="UP001337723">
    <property type="component" value="Chromosome"/>
</dbReference>
<dbReference type="Pfam" id="PF07219">
    <property type="entry name" value="HemY_N"/>
    <property type="match status" value="1"/>
</dbReference>
<evidence type="ECO:0000256" key="3">
    <source>
        <dbReference type="ARBA" id="ARBA00022989"/>
    </source>
</evidence>
<evidence type="ECO:0000256" key="4">
    <source>
        <dbReference type="ARBA" id="ARBA00023136"/>
    </source>
</evidence>
<dbReference type="InterPro" id="IPR010817">
    <property type="entry name" value="HemY_N"/>
</dbReference>
<evidence type="ECO:0000256" key="2">
    <source>
        <dbReference type="ARBA" id="ARBA00022692"/>
    </source>
</evidence>
<dbReference type="SUPFAM" id="SSF48452">
    <property type="entry name" value="TPR-like"/>
    <property type="match status" value="2"/>
</dbReference>